<evidence type="ECO:0000256" key="2">
    <source>
        <dbReference type="ARBA" id="ARBA00022737"/>
    </source>
</evidence>
<dbReference type="PANTHER" id="PTHR47447:SF17">
    <property type="entry name" value="OS12G0638900 PROTEIN"/>
    <property type="match status" value="1"/>
</dbReference>
<evidence type="ECO:0000313" key="6">
    <source>
        <dbReference type="EMBL" id="OBZ90546.1"/>
    </source>
</evidence>
<dbReference type="InterPro" id="IPR011990">
    <property type="entry name" value="TPR-like_helical_dom_sf"/>
</dbReference>
<evidence type="ECO:0000256" key="4">
    <source>
        <dbReference type="ARBA" id="ARBA00044511"/>
    </source>
</evidence>
<dbReference type="Pfam" id="PF13041">
    <property type="entry name" value="PPR_2"/>
    <property type="match status" value="2"/>
</dbReference>
<protein>
    <submittedName>
        <fullName evidence="6">Uncharacterized protein</fullName>
    </submittedName>
</protein>
<comment type="caution">
    <text evidence="6">The sequence shown here is derived from an EMBL/GenBank/DDBJ whole genome shotgun (WGS) entry which is preliminary data.</text>
</comment>
<dbReference type="NCBIfam" id="TIGR00756">
    <property type="entry name" value="PPR"/>
    <property type="match status" value="4"/>
</dbReference>
<dbReference type="Proteomes" id="UP000093000">
    <property type="component" value="Unassembled WGS sequence"/>
</dbReference>
<comment type="subunit">
    <text evidence="4">Binds to mitochondrial small subunit 15S rRNA.</text>
</comment>
<sequence length="972" mass="114777">MFSKKGWTTPFLHALSLLQQPYSTKSTHPFLLRFQSAIDKKSLKLAKIAYAKLDFRRLAPDRSQIHQLLMLARHGKRADDIEFIDRVIQDMRRTKIRPGHFEYHALMYAYGLHRLPEQSYAILHRMQQEERLAPNLYSYNTLLACFKRANDRSRAERVWQEMRQAQIQPDTVSYNTMLHLLSQQHQFQAGFDLYQQMLTENVSPDLYTYSTLLDMSVESNDPGLGRSIYSTLLSYGRLDIRTFHSMLRFISTVDIQQALDLYHRLPTDYPYLQPDVVTCNIMLDLCLRHGHYSKAYMIFRDAKIQPDVITYGTLIDAEVRQGDVKSALQLFYDMRRASIEPNERIINSLMNMASIKSITPSQLDTLLTLAEQHAFKLDKKSYHALMHGLAQEGRSDQVQQLYDTVFRHPQPGFEPDIVTMTQLVLAYIHNDQLEDAMAIYRVLKEHHQRSSVKYDIKLDATFYATLIAALSHPKHTRALAAAVTLFNDMRPFQIQPSMHTYTAMLHACGQHQDEAMLHQVHQLIKVDLFLDPDIGIYNALMDAYNRIGDGETVLEIWHTLTLPGTAQVKPDPISVSIVLDSCGHNGLVHKAPLIWSWLKKRNFELNTNNYNSYIECLCRAQGRHGWDAAYRLVKQEMALPSDSSDRPKIDQKTVNTLMSFARKKMFDVTELKALEQWAVDSTDDASLYGWPKRTSQDYQLRPKPKQFDDFGFLSCLVKTVVLTYWRWLRQMTKTNRSPPSYIEPKEPEYHQQHINQLINQLVTQRYEARELHRAWIRSSRRIPFELKRMLDHHLSEWQQLLIDWNITLHHCDYRPVQCQWLLHYQWQLTNQTITFLYPQQMTQIRSIQYNYQKTHRAQLSVLVDHLNQVHQHVLYETDRWIERQLRHVQRDVYLQVYNAMYHHHLIEPDKIRLADMHPLDIWWIEEIEATLPWYAGRHSLWEWIVALWDYLMDYLLFCLDRFNKIQTETMLL</sequence>
<organism evidence="6 7">
    <name type="scientific">Choanephora cucurbitarum</name>
    <dbReference type="NCBI Taxonomy" id="101091"/>
    <lineage>
        <taxon>Eukaryota</taxon>
        <taxon>Fungi</taxon>
        <taxon>Fungi incertae sedis</taxon>
        <taxon>Mucoromycota</taxon>
        <taxon>Mucoromycotina</taxon>
        <taxon>Mucoromycetes</taxon>
        <taxon>Mucorales</taxon>
        <taxon>Mucorineae</taxon>
        <taxon>Choanephoraceae</taxon>
        <taxon>Choanephoroideae</taxon>
        <taxon>Choanephora</taxon>
    </lineage>
</organism>
<keyword evidence="2" id="KW-0677">Repeat</keyword>
<dbReference type="Pfam" id="PF01535">
    <property type="entry name" value="PPR"/>
    <property type="match status" value="2"/>
</dbReference>
<comment type="function">
    <text evidence="3">Regulates mitochondrial small subunit maturation by controlling 15S rRNA 5'-end processing. Localizes to the 5' precursor of the 15S rRNA in a position that is subsequently occupied by mS47 in the mature yeast mtSSU. Uses structure and sequence-specific RNA recognition, binding to a single-stranded region of the precursor and specifically recognizing bases -6 to -1. The exchange of Ccm1 for mS47 is coupled to the irreversible removal of precursor rRNA that is accompanied by conformational changes of the mitoribosomal proteins uS5m and mS26. These conformational changes signal completion of 5'-end rRNA processing through protection of the mature 5'-end of the 15S rRNA and stabilization of mS47. The removal of the 5' precursor together with the dissociation of Ccm1 may be catalyzed by the 5'-3' exoribonuclease Pet127. Involved in the specific removal of group I introns in mitochondrial encoded transcripts.</text>
</comment>
<evidence type="ECO:0000256" key="3">
    <source>
        <dbReference type="ARBA" id="ARBA00044493"/>
    </source>
</evidence>
<feature type="repeat" description="PPR" evidence="5">
    <location>
        <begin position="170"/>
        <end position="204"/>
    </location>
</feature>
<dbReference type="PROSITE" id="PS51375">
    <property type="entry name" value="PPR"/>
    <property type="match status" value="3"/>
</dbReference>
<keyword evidence="7" id="KW-1185">Reference proteome</keyword>
<reference evidence="6 7" key="1">
    <citation type="submission" date="2016-03" db="EMBL/GenBank/DDBJ databases">
        <title>Choanephora cucurbitarum.</title>
        <authorList>
            <person name="Min B."/>
            <person name="Park H."/>
            <person name="Park J.-H."/>
            <person name="Shin H.-D."/>
            <person name="Choi I.-G."/>
        </authorList>
    </citation>
    <scope>NUCLEOTIDE SEQUENCE [LARGE SCALE GENOMIC DNA]</scope>
    <source>
        <strain evidence="6 7">KUS-F28377</strain>
    </source>
</reference>
<dbReference type="InterPro" id="IPR002885">
    <property type="entry name" value="PPR_rpt"/>
</dbReference>
<dbReference type="AlphaFoldDB" id="A0A1C7NQ20"/>
<gene>
    <name evidence="6" type="ORF">A0J61_01406</name>
</gene>
<feature type="repeat" description="PPR" evidence="5">
    <location>
        <begin position="307"/>
        <end position="341"/>
    </location>
</feature>
<name>A0A1C7NQ20_9FUNG</name>
<dbReference type="Pfam" id="PF13812">
    <property type="entry name" value="PPR_3"/>
    <property type="match status" value="1"/>
</dbReference>
<feature type="repeat" description="PPR" evidence="5">
    <location>
        <begin position="135"/>
        <end position="169"/>
    </location>
</feature>
<evidence type="ECO:0000313" key="7">
    <source>
        <dbReference type="Proteomes" id="UP000093000"/>
    </source>
</evidence>
<dbReference type="EMBL" id="LUGH01000044">
    <property type="protein sequence ID" value="OBZ90546.1"/>
    <property type="molecule type" value="Genomic_DNA"/>
</dbReference>
<evidence type="ECO:0000256" key="1">
    <source>
        <dbReference type="ARBA" id="ARBA00006192"/>
    </source>
</evidence>
<dbReference type="STRING" id="101091.A0A1C7NQ20"/>
<dbReference type="InParanoid" id="A0A1C7NQ20"/>
<dbReference type="OrthoDB" id="185373at2759"/>
<comment type="similarity">
    <text evidence="1">Belongs to the CCM1 family.</text>
</comment>
<dbReference type="PANTHER" id="PTHR47447">
    <property type="entry name" value="OS03G0856100 PROTEIN"/>
    <property type="match status" value="1"/>
</dbReference>
<proteinExistence type="inferred from homology"/>
<accession>A0A1C7NQ20</accession>
<evidence type="ECO:0000256" key="5">
    <source>
        <dbReference type="PROSITE-ProRule" id="PRU00708"/>
    </source>
</evidence>
<dbReference type="Gene3D" id="1.25.40.10">
    <property type="entry name" value="Tetratricopeptide repeat domain"/>
    <property type="match status" value="4"/>
</dbReference>